<evidence type="ECO:0000256" key="1">
    <source>
        <dbReference type="ARBA" id="ARBA00004429"/>
    </source>
</evidence>
<organism evidence="11 12">
    <name type="scientific">Halodesulfovibrio marinisediminis DSM 17456</name>
    <dbReference type="NCBI Taxonomy" id="1121457"/>
    <lineage>
        <taxon>Bacteria</taxon>
        <taxon>Pseudomonadati</taxon>
        <taxon>Thermodesulfobacteriota</taxon>
        <taxon>Desulfovibrionia</taxon>
        <taxon>Desulfovibrionales</taxon>
        <taxon>Desulfovibrionaceae</taxon>
        <taxon>Halodesulfovibrio</taxon>
    </lineage>
</organism>
<dbReference type="AlphaFoldDB" id="A0A1N6FAA8"/>
<dbReference type="OrthoDB" id="5454104at2"/>
<feature type="domain" description="Tripartite ATP-independent periplasmic transporters DctQ component" evidence="10">
    <location>
        <begin position="31"/>
        <end position="159"/>
    </location>
</feature>
<comment type="similarity">
    <text evidence="8">Belongs to the TRAP transporter small permease family.</text>
</comment>
<proteinExistence type="inferred from homology"/>
<comment type="subcellular location">
    <subcellularLocation>
        <location evidence="1">Cell inner membrane</location>
        <topology evidence="1">Multi-pass membrane protein</topology>
    </subcellularLocation>
</comment>
<keyword evidence="3" id="KW-1003">Cell membrane</keyword>
<evidence type="ECO:0000256" key="9">
    <source>
        <dbReference type="SAM" id="Phobius"/>
    </source>
</evidence>
<dbReference type="PANTHER" id="PTHR35011:SF11">
    <property type="entry name" value="TRAP TRANSPORTER SMALL PERMEASE PROTEIN"/>
    <property type="match status" value="1"/>
</dbReference>
<keyword evidence="5 9" id="KW-0812">Transmembrane</keyword>
<dbReference type="RefSeq" id="WP_074216045.1">
    <property type="nucleotide sequence ID" value="NZ_FSRG01000004.1"/>
</dbReference>
<dbReference type="EMBL" id="FSRG01000004">
    <property type="protein sequence ID" value="SIN92221.1"/>
    <property type="molecule type" value="Genomic_DNA"/>
</dbReference>
<feature type="transmembrane region" description="Helical" evidence="9">
    <location>
        <begin position="94"/>
        <end position="115"/>
    </location>
</feature>
<evidence type="ECO:0000256" key="5">
    <source>
        <dbReference type="ARBA" id="ARBA00022692"/>
    </source>
</evidence>
<dbReference type="InterPro" id="IPR055348">
    <property type="entry name" value="DctQ"/>
</dbReference>
<evidence type="ECO:0000313" key="12">
    <source>
        <dbReference type="Proteomes" id="UP000184694"/>
    </source>
</evidence>
<accession>A0A1N6FAA8</accession>
<keyword evidence="2" id="KW-0813">Transport</keyword>
<keyword evidence="4" id="KW-0997">Cell inner membrane</keyword>
<dbReference type="Pfam" id="PF04290">
    <property type="entry name" value="DctQ"/>
    <property type="match status" value="1"/>
</dbReference>
<sequence length="184" mass="20530">MLRTIASVVMAVSNGLDTACRWLLCTCGMAMAIVTAAQVFFRYVLNNSLFWSEELGRVLLIQLTFFGAAVALKAHAHIGLDFMIRNLSEKGRKYPALLVQLLSSVFFFVMMWYGFQFALFLKLQSTATLGISRMIPFLAIPVSGAIMLIHSLSCFFEILELTPQPDSFSETVHTGCTMSHDEEI</sequence>
<dbReference type="PANTHER" id="PTHR35011">
    <property type="entry name" value="2,3-DIKETO-L-GULONATE TRAP TRANSPORTER SMALL PERMEASE PROTEIN YIAM"/>
    <property type="match status" value="1"/>
</dbReference>
<keyword evidence="7 9" id="KW-0472">Membrane</keyword>
<dbReference type="GO" id="GO:0005886">
    <property type="term" value="C:plasma membrane"/>
    <property type="evidence" value="ECO:0007669"/>
    <property type="project" value="UniProtKB-SubCell"/>
</dbReference>
<dbReference type="GO" id="GO:0015740">
    <property type="term" value="P:C4-dicarboxylate transport"/>
    <property type="evidence" value="ECO:0007669"/>
    <property type="project" value="TreeGrafter"/>
</dbReference>
<evidence type="ECO:0000313" key="11">
    <source>
        <dbReference type="EMBL" id="SIN92221.1"/>
    </source>
</evidence>
<evidence type="ECO:0000256" key="2">
    <source>
        <dbReference type="ARBA" id="ARBA00022448"/>
    </source>
</evidence>
<evidence type="ECO:0000256" key="8">
    <source>
        <dbReference type="ARBA" id="ARBA00038436"/>
    </source>
</evidence>
<protein>
    <submittedName>
        <fullName evidence="11">TRAP-type C4-dicarboxylate transport system, small permease component</fullName>
    </submittedName>
</protein>
<evidence type="ECO:0000256" key="3">
    <source>
        <dbReference type="ARBA" id="ARBA00022475"/>
    </source>
</evidence>
<keyword evidence="12" id="KW-1185">Reference proteome</keyword>
<feature type="transmembrane region" description="Helical" evidence="9">
    <location>
        <begin position="21"/>
        <end position="43"/>
    </location>
</feature>
<feature type="transmembrane region" description="Helical" evidence="9">
    <location>
        <begin position="55"/>
        <end position="74"/>
    </location>
</feature>
<dbReference type="GO" id="GO:0022857">
    <property type="term" value="F:transmembrane transporter activity"/>
    <property type="evidence" value="ECO:0007669"/>
    <property type="project" value="TreeGrafter"/>
</dbReference>
<dbReference type="Proteomes" id="UP000184694">
    <property type="component" value="Unassembled WGS sequence"/>
</dbReference>
<evidence type="ECO:0000259" key="10">
    <source>
        <dbReference type="Pfam" id="PF04290"/>
    </source>
</evidence>
<feature type="transmembrane region" description="Helical" evidence="9">
    <location>
        <begin position="135"/>
        <end position="159"/>
    </location>
</feature>
<evidence type="ECO:0000256" key="7">
    <source>
        <dbReference type="ARBA" id="ARBA00023136"/>
    </source>
</evidence>
<name>A0A1N6FAA8_9BACT</name>
<reference evidence="12" key="1">
    <citation type="submission" date="2016-11" db="EMBL/GenBank/DDBJ databases">
        <authorList>
            <person name="Varghese N."/>
            <person name="Submissions S."/>
        </authorList>
    </citation>
    <scope>NUCLEOTIDE SEQUENCE [LARGE SCALE GENOMIC DNA]</scope>
    <source>
        <strain evidence="12">DSM 17456</strain>
    </source>
</reference>
<dbReference type="InterPro" id="IPR007387">
    <property type="entry name" value="TRAP_DctQ"/>
</dbReference>
<keyword evidence="6 9" id="KW-1133">Transmembrane helix</keyword>
<gene>
    <name evidence="11" type="ORF">SAMN02745161_1197</name>
</gene>
<evidence type="ECO:0000256" key="4">
    <source>
        <dbReference type="ARBA" id="ARBA00022519"/>
    </source>
</evidence>
<evidence type="ECO:0000256" key="6">
    <source>
        <dbReference type="ARBA" id="ARBA00022989"/>
    </source>
</evidence>
<dbReference type="STRING" id="1121457.SAMN02745161_1197"/>